<feature type="transmembrane region" description="Helical" evidence="7">
    <location>
        <begin position="21"/>
        <end position="44"/>
    </location>
</feature>
<evidence type="ECO:0000313" key="9">
    <source>
        <dbReference type="Proteomes" id="UP000183053"/>
    </source>
</evidence>
<organism evidence="8 9">
    <name type="scientific">Tsukamurella pulmonis</name>
    <dbReference type="NCBI Taxonomy" id="47312"/>
    <lineage>
        <taxon>Bacteria</taxon>
        <taxon>Bacillati</taxon>
        <taxon>Actinomycetota</taxon>
        <taxon>Actinomycetes</taxon>
        <taxon>Mycobacteriales</taxon>
        <taxon>Tsukamurellaceae</taxon>
        <taxon>Tsukamurella</taxon>
    </lineage>
</organism>
<evidence type="ECO:0000256" key="4">
    <source>
        <dbReference type="ARBA" id="ARBA00022692"/>
    </source>
</evidence>
<dbReference type="PANTHER" id="PTHR42865:SF7">
    <property type="entry name" value="PROTON_GLUTAMATE-ASPARTATE SYMPORTER"/>
    <property type="match status" value="1"/>
</dbReference>
<dbReference type="EMBL" id="FNLF01000002">
    <property type="protein sequence ID" value="SDQ80765.1"/>
    <property type="molecule type" value="Genomic_DNA"/>
</dbReference>
<evidence type="ECO:0000256" key="2">
    <source>
        <dbReference type="ARBA" id="ARBA00022448"/>
    </source>
</evidence>
<feature type="transmembrane region" description="Helical" evidence="7">
    <location>
        <begin position="331"/>
        <end position="348"/>
    </location>
</feature>
<dbReference type="Pfam" id="PF00375">
    <property type="entry name" value="SDF"/>
    <property type="match status" value="1"/>
</dbReference>
<dbReference type="STRING" id="47312.SAMN04489765_1920"/>
<feature type="transmembrane region" description="Helical" evidence="7">
    <location>
        <begin position="377"/>
        <end position="399"/>
    </location>
</feature>
<reference evidence="9" key="1">
    <citation type="submission" date="2016-10" db="EMBL/GenBank/DDBJ databases">
        <authorList>
            <person name="Varghese N."/>
            <person name="Submissions S."/>
        </authorList>
    </citation>
    <scope>NUCLEOTIDE SEQUENCE [LARGE SCALE GENOMIC DNA]</scope>
    <source>
        <strain evidence="9">DSM 44142</strain>
    </source>
</reference>
<evidence type="ECO:0000256" key="7">
    <source>
        <dbReference type="SAM" id="Phobius"/>
    </source>
</evidence>
<dbReference type="Proteomes" id="UP000183053">
    <property type="component" value="Unassembled WGS sequence"/>
</dbReference>
<evidence type="ECO:0000256" key="5">
    <source>
        <dbReference type="ARBA" id="ARBA00022989"/>
    </source>
</evidence>
<dbReference type="AlphaFoldDB" id="A0A1H1DWB2"/>
<keyword evidence="4 7" id="KW-0812">Transmembrane</keyword>
<protein>
    <submittedName>
        <fullName evidence="8">Na+/H+-dicarboxylate symporter</fullName>
    </submittedName>
</protein>
<dbReference type="Gene3D" id="1.10.3860.10">
    <property type="entry name" value="Sodium:dicarboxylate symporter"/>
    <property type="match status" value="1"/>
</dbReference>
<dbReference type="InterPro" id="IPR036458">
    <property type="entry name" value="Na:dicarbo_symporter_sf"/>
</dbReference>
<dbReference type="GO" id="GO:0015293">
    <property type="term" value="F:symporter activity"/>
    <property type="evidence" value="ECO:0007669"/>
    <property type="project" value="UniProtKB-KW"/>
</dbReference>
<dbReference type="SUPFAM" id="SSF118215">
    <property type="entry name" value="Proton glutamate symport protein"/>
    <property type="match status" value="1"/>
</dbReference>
<evidence type="ECO:0000256" key="1">
    <source>
        <dbReference type="ARBA" id="ARBA00004651"/>
    </source>
</evidence>
<keyword evidence="6 7" id="KW-0472">Membrane</keyword>
<dbReference type="PRINTS" id="PR00173">
    <property type="entry name" value="EDTRNSPORT"/>
</dbReference>
<proteinExistence type="predicted"/>
<comment type="subcellular location">
    <subcellularLocation>
        <location evidence="1">Cell membrane</location>
        <topology evidence="1">Multi-pass membrane protein</topology>
    </subcellularLocation>
</comment>
<sequence length="464" mass="47606">MSSSAATPAQKPSRIPPLLKNFGFQIIVGLVAGVLLGLLARSMAPAADGNVNWLVGTLKTIGSSYVKLLTVAVVPLVVTAVIASIANLRNVTNAARLAGKTLLWFAITAFISVIIGIILGLVLQPGAHTTVTGDGKAPSSTGSWWAFLTGLVPSNFLGLQAKASDGSVSLSFNVLQVLVVAAAIGIAALKVGDKAEPFIAFNASLLAIIQKVLWWIIRLAPIGTAALIGTAVATYGWDAIGSLGVFTGAIYLGLLIVGLIVYPLIVKAHGLSVKQFFSGVWPAAQLGFVSRSSIGTLPVTERVTERNLGVPREYASFAVPLGATTKMDGCAAIYPAIAAIFVAQFFHVPLGLTDYLLIVIVSVIGSAATAGTTGATVMLTLTLSTLGLPLAGVGLLLAVEPIVDMGRTALNVTGQALVPTIVAKQEGILDEEAYNAPRKDVYADESADEAADAADAGAKVSATA</sequence>
<dbReference type="GO" id="GO:0005886">
    <property type="term" value="C:plasma membrane"/>
    <property type="evidence" value="ECO:0007669"/>
    <property type="project" value="UniProtKB-SubCell"/>
</dbReference>
<dbReference type="InterPro" id="IPR001991">
    <property type="entry name" value="Na-dicarboxylate_symporter"/>
</dbReference>
<feature type="transmembrane region" description="Helical" evidence="7">
    <location>
        <begin position="243"/>
        <end position="265"/>
    </location>
</feature>
<dbReference type="PANTHER" id="PTHR42865">
    <property type="entry name" value="PROTON/GLUTAMATE-ASPARTATE SYMPORTER"/>
    <property type="match status" value="1"/>
</dbReference>
<keyword evidence="2" id="KW-0813">Transport</keyword>
<feature type="transmembrane region" description="Helical" evidence="7">
    <location>
        <begin position="101"/>
        <end position="123"/>
    </location>
</feature>
<feature type="transmembrane region" description="Helical" evidence="7">
    <location>
        <begin position="355"/>
        <end position="371"/>
    </location>
</feature>
<keyword evidence="3" id="KW-1003">Cell membrane</keyword>
<dbReference type="GO" id="GO:0006835">
    <property type="term" value="P:dicarboxylic acid transport"/>
    <property type="evidence" value="ECO:0007669"/>
    <property type="project" value="TreeGrafter"/>
</dbReference>
<evidence type="ECO:0000256" key="3">
    <source>
        <dbReference type="ARBA" id="ARBA00022475"/>
    </source>
</evidence>
<name>A0A1H1DWB2_9ACTN</name>
<feature type="transmembrane region" description="Helical" evidence="7">
    <location>
        <begin position="212"/>
        <end position="236"/>
    </location>
</feature>
<feature type="transmembrane region" description="Helical" evidence="7">
    <location>
        <begin position="173"/>
        <end position="192"/>
    </location>
</feature>
<accession>A0A1H1DWB2</accession>
<feature type="transmembrane region" description="Helical" evidence="7">
    <location>
        <begin position="64"/>
        <end position="89"/>
    </location>
</feature>
<evidence type="ECO:0000256" key="6">
    <source>
        <dbReference type="ARBA" id="ARBA00023136"/>
    </source>
</evidence>
<dbReference type="OrthoDB" id="9766690at2"/>
<feature type="transmembrane region" description="Helical" evidence="7">
    <location>
        <begin position="143"/>
        <end position="161"/>
    </location>
</feature>
<dbReference type="RefSeq" id="WP_068565748.1">
    <property type="nucleotide sequence ID" value="NZ_FNLF01000002.1"/>
</dbReference>
<keyword evidence="5 7" id="KW-1133">Transmembrane helix</keyword>
<gene>
    <name evidence="8" type="ORF">SAMN04489765_1920</name>
</gene>
<evidence type="ECO:0000313" key="8">
    <source>
        <dbReference type="EMBL" id="SDQ80765.1"/>
    </source>
</evidence>
<keyword evidence="9" id="KW-1185">Reference proteome</keyword>